<feature type="compositionally biased region" description="Basic and acidic residues" evidence="1">
    <location>
        <begin position="68"/>
        <end position="82"/>
    </location>
</feature>
<gene>
    <name evidence="3" type="ORF">PECUL_23A013027</name>
</gene>
<proteinExistence type="predicted"/>
<keyword evidence="2" id="KW-0472">Membrane</keyword>
<dbReference type="AlphaFoldDB" id="A0AAD1RJM4"/>
<keyword evidence="2" id="KW-0812">Transmembrane</keyword>
<evidence type="ECO:0000313" key="4">
    <source>
        <dbReference type="Proteomes" id="UP001295444"/>
    </source>
</evidence>
<reference evidence="3" key="1">
    <citation type="submission" date="2022-03" db="EMBL/GenBank/DDBJ databases">
        <authorList>
            <person name="Alioto T."/>
            <person name="Alioto T."/>
            <person name="Gomez Garrido J."/>
        </authorList>
    </citation>
    <scope>NUCLEOTIDE SEQUENCE</scope>
</reference>
<accession>A0AAD1RJM4</accession>
<feature type="transmembrane region" description="Helical" evidence="2">
    <location>
        <begin position="23"/>
        <end position="44"/>
    </location>
</feature>
<dbReference type="Proteomes" id="UP001295444">
    <property type="component" value="Chromosome 03"/>
</dbReference>
<protein>
    <submittedName>
        <fullName evidence="3">Uncharacterized protein</fullName>
    </submittedName>
</protein>
<feature type="region of interest" description="Disordered" evidence="1">
    <location>
        <begin position="68"/>
        <end position="94"/>
    </location>
</feature>
<keyword evidence="2" id="KW-1133">Transmembrane helix</keyword>
<name>A0AAD1RJM4_PELCU</name>
<evidence type="ECO:0000313" key="3">
    <source>
        <dbReference type="EMBL" id="CAH2272659.1"/>
    </source>
</evidence>
<evidence type="ECO:0000256" key="1">
    <source>
        <dbReference type="SAM" id="MobiDB-lite"/>
    </source>
</evidence>
<dbReference type="EMBL" id="OW240914">
    <property type="protein sequence ID" value="CAH2272659.1"/>
    <property type="molecule type" value="Genomic_DNA"/>
</dbReference>
<evidence type="ECO:0000256" key="2">
    <source>
        <dbReference type="SAM" id="Phobius"/>
    </source>
</evidence>
<sequence length="94" mass="10801">MSHVLAVNGPVKMARGLWGGTGSWLGVIFCLIVLVCQSFHLANLRRELSEIQKRKEDIGVEVKRHSNIEERSCPRQKRDLPEKRKKRHNGEEGR</sequence>
<organism evidence="3 4">
    <name type="scientific">Pelobates cultripes</name>
    <name type="common">Western spadefoot toad</name>
    <dbReference type="NCBI Taxonomy" id="61616"/>
    <lineage>
        <taxon>Eukaryota</taxon>
        <taxon>Metazoa</taxon>
        <taxon>Chordata</taxon>
        <taxon>Craniata</taxon>
        <taxon>Vertebrata</taxon>
        <taxon>Euteleostomi</taxon>
        <taxon>Amphibia</taxon>
        <taxon>Batrachia</taxon>
        <taxon>Anura</taxon>
        <taxon>Pelobatoidea</taxon>
        <taxon>Pelobatidae</taxon>
        <taxon>Pelobates</taxon>
    </lineage>
</organism>
<keyword evidence="4" id="KW-1185">Reference proteome</keyword>